<evidence type="ECO:0000313" key="1">
    <source>
        <dbReference type="EMBL" id="KAK5631942.1"/>
    </source>
</evidence>
<comment type="caution">
    <text evidence="1">The sequence shown here is derived from an EMBL/GenBank/DDBJ whole genome shotgun (WGS) entry which is preliminary data.</text>
</comment>
<reference evidence="1 2" key="1">
    <citation type="submission" date="2023-10" db="EMBL/GenBank/DDBJ databases">
        <title>Draft genome sequence of Xylaria bambusicola isolate GMP-LS, the root and basal stem rot pathogen of sugarcane in Indonesia.</title>
        <authorList>
            <person name="Selvaraj P."/>
            <person name="Muralishankar V."/>
            <person name="Muruganantham S."/>
            <person name="Sp S."/>
            <person name="Haryani S."/>
            <person name="Lau K.J.X."/>
            <person name="Naqvi N.I."/>
        </authorList>
    </citation>
    <scope>NUCLEOTIDE SEQUENCE [LARGE SCALE GENOMIC DNA]</scope>
    <source>
        <strain evidence="1">GMP-LS</strain>
    </source>
</reference>
<accession>A0AAN7Z7P1</accession>
<dbReference type="EMBL" id="JAWHQM010000022">
    <property type="protein sequence ID" value="KAK5631942.1"/>
    <property type="molecule type" value="Genomic_DNA"/>
</dbReference>
<name>A0AAN7Z7P1_9PEZI</name>
<protein>
    <submittedName>
        <fullName evidence="1">Uncharacterized protein</fullName>
    </submittedName>
</protein>
<keyword evidence="2" id="KW-1185">Reference proteome</keyword>
<sequence>MHVPIKENRRLRILATPPPEMNSLNGPSFKRSPRNDELRVIGKSSVQVSPVFYMVSIRVVRIKPLEAWQGSLFLRFRNRHNSLSCEIRAKVMA</sequence>
<gene>
    <name evidence="1" type="ORF">RRF57_007655</name>
</gene>
<dbReference type="Proteomes" id="UP001305414">
    <property type="component" value="Unassembled WGS sequence"/>
</dbReference>
<dbReference type="AlphaFoldDB" id="A0AAN7Z7P1"/>
<organism evidence="1 2">
    <name type="scientific">Xylaria bambusicola</name>
    <dbReference type="NCBI Taxonomy" id="326684"/>
    <lineage>
        <taxon>Eukaryota</taxon>
        <taxon>Fungi</taxon>
        <taxon>Dikarya</taxon>
        <taxon>Ascomycota</taxon>
        <taxon>Pezizomycotina</taxon>
        <taxon>Sordariomycetes</taxon>
        <taxon>Xylariomycetidae</taxon>
        <taxon>Xylariales</taxon>
        <taxon>Xylariaceae</taxon>
        <taxon>Xylaria</taxon>
    </lineage>
</organism>
<proteinExistence type="predicted"/>
<evidence type="ECO:0000313" key="2">
    <source>
        <dbReference type="Proteomes" id="UP001305414"/>
    </source>
</evidence>